<dbReference type="GO" id="GO:0006567">
    <property type="term" value="P:L-threonine catabolic process"/>
    <property type="evidence" value="ECO:0007669"/>
    <property type="project" value="TreeGrafter"/>
</dbReference>
<evidence type="ECO:0000259" key="5">
    <source>
        <dbReference type="Pfam" id="PF00291"/>
    </source>
</evidence>
<dbReference type="PANTHER" id="PTHR48078:SF6">
    <property type="entry name" value="L-THREONINE DEHYDRATASE CATABOLIC TDCB"/>
    <property type="match status" value="1"/>
</dbReference>
<dbReference type="CDD" id="cd01562">
    <property type="entry name" value="Thr-dehyd"/>
    <property type="match status" value="1"/>
</dbReference>
<dbReference type="Pfam" id="PF00291">
    <property type="entry name" value="PALP"/>
    <property type="match status" value="1"/>
</dbReference>
<evidence type="ECO:0000313" key="6">
    <source>
        <dbReference type="EMBL" id="NQV65537.1"/>
    </source>
</evidence>
<dbReference type="AlphaFoldDB" id="A0A973A9J8"/>
<dbReference type="GO" id="GO:0006565">
    <property type="term" value="P:L-serine catabolic process"/>
    <property type="evidence" value="ECO:0007669"/>
    <property type="project" value="TreeGrafter"/>
</dbReference>
<dbReference type="GO" id="GO:0009097">
    <property type="term" value="P:isoleucine biosynthetic process"/>
    <property type="evidence" value="ECO:0007669"/>
    <property type="project" value="TreeGrafter"/>
</dbReference>
<dbReference type="GO" id="GO:0003941">
    <property type="term" value="F:L-serine ammonia-lyase activity"/>
    <property type="evidence" value="ECO:0007669"/>
    <property type="project" value="TreeGrafter"/>
</dbReference>
<comment type="similarity">
    <text evidence="2">Belongs to the serine/threonine dehydratase family.</text>
</comment>
<dbReference type="GO" id="GO:0004794">
    <property type="term" value="F:threonine deaminase activity"/>
    <property type="evidence" value="ECO:0007669"/>
    <property type="project" value="TreeGrafter"/>
</dbReference>
<dbReference type="Proteomes" id="UP000754644">
    <property type="component" value="Unassembled WGS sequence"/>
</dbReference>
<dbReference type="InterPro" id="IPR036052">
    <property type="entry name" value="TrpB-like_PALP_sf"/>
</dbReference>
<dbReference type="FunFam" id="3.40.50.1100:FF:000005">
    <property type="entry name" value="Threonine dehydratase catabolic"/>
    <property type="match status" value="1"/>
</dbReference>
<reference evidence="6" key="1">
    <citation type="submission" date="2020-05" db="EMBL/GenBank/DDBJ databases">
        <title>Sulfur intermediates as new biogeochemical hubs in an aquatic model microbial ecosystem.</title>
        <authorList>
            <person name="Vigneron A."/>
        </authorList>
    </citation>
    <scope>NUCLEOTIDE SEQUENCE</scope>
    <source>
        <strain evidence="6">Bin.250</strain>
    </source>
</reference>
<dbReference type="InterPro" id="IPR000634">
    <property type="entry name" value="Ser/Thr_deHydtase_PyrdxlP-BS"/>
</dbReference>
<proteinExistence type="inferred from homology"/>
<keyword evidence="4" id="KW-0456">Lyase</keyword>
<sequence>MAPELATQDPERHQVDANSIRHAYADLAPFIVDTPVVYSATFSDMARCQVLFKLENLQMTGSFKDRGGLNKLLSLSQAERARGVIAASAGNHAQAIAYHAKRLGISAKIVMPKPSPLVKIRATRHWGAHVILEGETFDDAFNYSQQLVETENRIYLHPFDDPYVIEGQGTMGVEILAHHLCQDLDAILVPVGGGGLIAGLATYIKQTRPDIQVIGVEESSCNSMFQSRQAGEVVQLASQPIIA</sequence>
<dbReference type="PROSITE" id="PS00165">
    <property type="entry name" value="DEHYDRATASE_SER_THR"/>
    <property type="match status" value="1"/>
</dbReference>
<dbReference type="GO" id="GO:0030170">
    <property type="term" value="F:pyridoxal phosphate binding"/>
    <property type="evidence" value="ECO:0007669"/>
    <property type="project" value="InterPro"/>
</dbReference>
<keyword evidence="3" id="KW-0663">Pyridoxal phosphate</keyword>
<dbReference type="SUPFAM" id="SSF53686">
    <property type="entry name" value="Tryptophan synthase beta subunit-like PLP-dependent enzymes"/>
    <property type="match status" value="1"/>
</dbReference>
<comment type="cofactor">
    <cofactor evidence="1">
        <name>pyridoxal 5'-phosphate</name>
        <dbReference type="ChEBI" id="CHEBI:597326"/>
    </cofactor>
</comment>
<name>A0A973A9J8_9GAMM</name>
<dbReference type="InterPro" id="IPR050147">
    <property type="entry name" value="Ser/Thr_Dehydratase"/>
</dbReference>
<accession>A0A973A9J8</accession>
<evidence type="ECO:0000256" key="2">
    <source>
        <dbReference type="ARBA" id="ARBA00010869"/>
    </source>
</evidence>
<feature type="domain" description="Tryptophan synthase beta chain-like PALP" evidence="5">
    <location>
        <begin position="29"/>
        <end position="243"/>
    </location>
</feature>
<organism evidence="6 7">
    <name type="scientific">SAR86 cluster bacterium</name>
    <dbReference type="NCBI Taxonomy" id="2030880"/>
    <lineage>
        <taxon>Bacteria</taxon>
        <taxon>Pseudomonadati</taxon>
        <taxon>Pseudomonadota</taxon>
        <taxon>Gammaproteobacteria</taxon>
        <taxon>SAR86 cluster</taxon>
    </lineage>
</organism>
<evidence type="ECO:0000256" key="3">
    <source>
        <dbReference type="ARBA" id="ARBA00022898"/>
    </source>
</evidence>
<comment type="caution">
    <text evidence="6">The sequence shown here is derived from an EMBL/GenBank/DDBJ whole genome shotgun (WGS) entry which is preliminary data.</text>
</comment>
<dbReference type="InterPro" id="IPR001926">
    <property type="entry name" value="TrpB-like_PALP"/>
</dbReference>
<gene>
    <name evidence="6" type="ORF">HQ497_09245</name>
</gene>
<feature type="non-terminal residue" evidence="6">
    <location>
        <position position="243"/>
    </location>
</feature>
<evidence type="ECO:0000256" key="1">
    <source>
        <dbReference type="ARBA" id="ARBA00001933"/>
    </source>
</evidence>
<evidence type="ECO:0000313" key="7">
    <source>
        <dbReference type="Proteomes" id="UP000754644"/>
    </source>
</evidence>
<dbReference type="Gene3D" id="3.40.50.1100">
    <property type="match status" value="2"/>
</dbReference>
<evidence type="ECO:0000256" key="4">
    <source>
        <dbReference type="ARBA" id="ARBA00023239"/>
    </source>
</evidence>
<protein>
    <submittedName>
        <fullName evidence="6">Threonine/serine dehydratase</fullName>
    </submittedName>
</protein>
<dbReference type="EMBL" id="JABMOJ010000344">
    <property type="protein sequence ID" value="NQV65537.1"/>
    <property type="molecule type" value="Genomic_DNA"/>
</dbReference>
<dbReference type="PANTHER" id="PTHR48078">
    <property type="entry name" value="THREONINE DEHYDRATASE, MITOCHONDRIAL-RELATED"/>
    <property type="match status" value="1"/>
</dbReference>